<accession>A0ABS4ZDL5</accession>
<keyword evidence="1" id="KW-0812">Transmembrane</keyword>
<dbReference type="RefSeq" id="WP_210059228.1">
    <property type="nucleotide sequence ID" value="NZ_BAAAMH010000017.1"/>
</dbReference>
<name>A0ABS4ZDL5_9ACTN</name>
<evidence type="ECO:0000313" key="3">
    <source>
        <dbReference type="Proteomes" id="UP000758168"/>
    </source>
</evidence>
<keyword evidence="1" id="KW-1133">Transmembrane helix</keyword>
<keyword evidence="1" id="KW-0472">Membrane</keyword>
<evidence type="ECO:0000256" key="1">
    <source>
        <dbReference type="SAM" id="Phobius"/>
    </source>
</evidence>
<proteinExistence type="predicted"/>
<keyword evidence="3" id="KW-1185">Reference proteome</keyword>
<reference evidence="2 3" key="1">
    <citation type="submission" date="2021-03" db="EMBL/GenBank/DDBJ databases">
        <title>Sequencing the genomes of 1000 actinobacteria strains.</title>
        <authorList>
            <person name="Klenk H.-P."/>
        </authorList>
    </citation>
    <scope>NUCLEOTIDE SEQUENCE [LARGE SCALE GENOMIC DNA]</scope>
    <source>
        <strain evidence="2 3">DSM 12936</strain>
    </source>
</reference>
<dbReference type="EMBL" id="JAGIOB010000001">
    <property type="protein sequence ID" value="MBP2419148.1"/>
    <property type="molecule type" value="Genomic_DNA"/>
</dbReference>
<organism evidence="2 3">
    <name type="scientific">Microlunatus capsulatus</name>
    <dbReference type="NCBI Taxonomy" id="99117"/>
    <lineage>
        <taxon>Bacteria</taxon>
        <taxon>Bacillati</taxon>
        <taxon>Actinomycetota</taxon>
        <taxon>Actinomycetes</taxon>
        <taxon>Propionibacteriales</taxon>
        <taxon>Propionibacteriaceae</taxon>
        <taxon>Microlunatus</taxon>
    </lineage>
</organism>
<evidence type="ECO:0000313" key="2">
    <source>
        <dbReference type="EMBL" id="MBP2419148.1"/>
    </source>
</evidence>
<protein>
    <submittedName>
        <fullName evidence="2">Uncharacterized protein</fullName>
    </submittedName>
</protein>
<sequence length="97" mass="10539">MTELDDRVARVRDLCSHQFGDAALLAHDILLTLDGQEPVQRGDRSNPYDDDCGDGPHVPSEATVLEKLAGRTLATVGVLCLVALMLGGTLALLRWWL</sequence>
<gene>
    <name evidence="2" type="ORF">JOF54_004070</name>
</gene>
<feature type="transmembrane region" description="Helical" evidence="1">
    <location>
        <begin position="73"/>
        <end position="96"/>
    </location>
</feature>
<comment type="caution">
    <text evidence="2">The sequence shown here is derived from an EMBL/GenBank/DDBJ whole genome shotgun (WGS) entry which is preliminary data.</text>
</comment>
<dbReference type="Proteomes" id="UP000758168">
    <property type="component" value="Unassembled WGS sequence"/>
</dbReference>